<gene>
    <name evidence="2" type="ORF">ACHHYP_10033</name>
</gene>
<reference evidence="2 3" key="1">
    <citation type="journal article" date="2014" name="Genome Biol. Evol.">
        <title>The secreted proteins of Achlya hypogyna and Thraustotheca clavata identify the ancestral oomycete secretome and reveal gene acquisitions by horizontal gene transfer.</title>
        <authorList>
            <person name="Misner I."/>
            <person name="Blouin N."/>
            <person name="Leonard G."/>
            <person name="Richards T.A."/>
            <person name="Lane C.E."/>
        </authorList>
    </citation>
    <scope>NUCLEOTIDE SEQUENCE [LARGE SCALE GENOMIC DNA]</scope>
    <source>
        <strain evidence="2 3">ATCC 48635</strain>
    </source>
</reference>
<keyword evidence="3" id="KW-1185">Reference proteome</keyword>
<evidence type="ECO:0000313" key="3">
    <source>
        <dbReference type="Proteomes" id="UP000243579"/>
    </source>
</evidence>
<accession>A0A1V9ZIH8</accession>
<evidence type="ECO:0000313" key="2">
    <source>
        <dbReference type="EMBL" id="OQR97788.1"/>
    </source>
</evidence>
<name>A0A1V9ZIH8_ACHHY</name>
<feature type="compositionally biased region" description="Basic residues" evidence="1">
    <location>
        <begin position="66"/>
        <end position="75"/>
    </location>
</feature>
<feature type="compositionally biased region" description="Basic and acidic residues" evidence="1">
    <location>
        <begin position="76"/>
        <end position="85"/>
    </location>
</feature>
<dbReference type="OrthoDB" id="66634at2759"/>
<feature type="region of interest" description="Disordered" evidence="1">
    <location>
        <begin position="187"/>
        <end position="207"/>
    </location>
</feature>
<protein>
    <submittedName>
        <fullName evidence="2">Uncharacterized protein</fullName>
    </submittedName>
</protein>
<dbReference type="Proteomes" id="UP000243579">
    <property type="component" value="Unassembled WGS sequence"/>
</dbReference>
<dbReference type="AlphaFoldDB" id="A0A1V9ZIH8"/>
<proteinExistence type="predicted"/>
<feature type="region of interest" description="Disordered" evidence="1">
    <location>
        <begin position="66"/>
        <end position="85"/>
    </location>
</feature>
<dbReference type="EMBL" id="JNBR01000096">
    <property type="protein sequence ID" value="OQR97788.1"/>
    <property type="molecule type" value="Genomic_DNA"/>
</dbReference>
<evidence type="ECO:0000256" key="1">
    <source>
        <dbReference type="SAM" id="MobiDB-lite"/>
    </source>
</evidence>
<sequence>MVGERPQSELAKVRAEGDWVLIKIEMEKKAMAKTEAALERTQKEIDRLRAAKGRATSRAYSRPLRRVRRPTRRDHPRPLKRLEEHEERAKQALHAKLQEIAKLRQAIDDARRARLEATAVEAKEAAAVRTLESKIAATHSILHSLQARDRAAGDDIKALQASMVAAQSQFLAEEKVLLDQMKKPAHEAPVARSADGRRKVSQSTPPSLPSLAVVARAKEEHALVCARRGPGPMHRRWLRTRRKFDLAKRTESLEHKKELVDLALARTQAPSIPALLQVYALQEAHKAALCAKLDQRATHHSSLLAAVADVERDLLQLRGHDVRATPPSDDLRRALEATAERTRLRAADVALLEDTLSALVLPVQQLFTATHAAPAPPTVPPLPACSHPPCAPHQLVALLARVDGRASEQVLSRLAQLCQATAGDWATLPAMARFLQLRQGGPAPAVVAHGPSTRAPDDDVYRVPVHSKALRATNSRDI</sequence>
<comment type="caution">
    <text evidence="2">The sequence shown here is derived from an EMBL/GenBank/DDBJ whole genome shotgun (WGS) entry which is preliminary data.</text>
</comment>
<organism evidence="2 3">
    <name type="scientific">Achlya hypogyna</name>
    <name type="common">Oomycete</name>
    <name type="synonym">Protoachlya hypogyna</name>
    <dbReference type="NCBI Taxonomy" id="1202772"/>
    <lineage>
        <taxon>Eukaryota</taxon>
        <taxon>Sar</taxon>
        <taxon>Stramenopiles</taxon>
        <taxon>Oomycota</taxon>
        <taxon>Saprolegniomycetes</taxon>
        <taxon>Saprolegniales</taxon>
        <taxon>Achlyaceae</taxon>
        <taxon>Achlya</taxon>
    </lineage>
</organism>